<dbReference type="Pfam" id="PF00078">
    <property type="entry name" value="RVT_1"/>
    <property type="match status" value="1"/>
</dbReference>
<feature type="coiled-coil region" evidence="1">
    <location>
        <begin position="70"/>
        <end position="97"/>
    </location>
</feature>
<keyword evidence="5" id="KW-1185">Reference proteome</keyword>
<dbReference type="Proteomes" id="UP001149090">
    <property type="component" value="Unassembled WGS sequence"/>
</dbReference>
<feature type="region of interest" description="Disordered" evidence="2">
    <location>
        <begin position="1262"/>
        <end position="1290"/>
    </location>
</feature>
<dbReference type="SUPFAM" id="SSF56219">
    <property type="entry name" value="DNase I-like"/>
    <property type="match status" value="1"/>
</dbReference>
<dbReference type="PROSITE" id="PS50878">
    <property type="entry name" value="RT_POL"/>
    <property type="match status" value="1"/>
</dbReference>
<dbReference type="InterPro" id="IPR043502">
    <property type="entry name" value="DNA/RNA_pol_sf"/>
</dbReference>
<proteinExistence type="predicted"/>
<dbReference type="InterPro" id="IPR000477">
    <property type="entry name" value="RT_dom"/>
</dbReference>
<dbReference type="PANTHER" id="PTHR19446">
    <property type="entry name" value="REVERSE TRANSCRIPTASES"/>
    <property type="match status" value="1"/>
</dbReference>
<dbReference type="OMA" id="QRNNFQR"/>
<dbReference type="EMBL" id="JAPDFW010000023">
    <property type="protein sequence ID" value="KAJ5079629.1"/>
    <property type="molecule type" value="Genomic_DNA"/>
</dbReference>
<dbReference type="OrthoDB" id="410104at2759"/>
<dbReference type="Gene3D" id="3.30.70.270">
    <property type="match status" value="1"/>
</dbReference>
<name>A0A9Q0RGZ3_ANAIG</name>
<evidence type="ECO:0000256" key="1">
    <source>
        <dbReference type="SAM" id="Coils"/>
    </source>
</evidence>
<gene>
    <name evidence="4" type="ORF">M0811_14350</name>
</gene>
<dbReference type="SUPFAM" id="SSF56672">
    <property type="entry name" value="DNA/RNA polymerases"/>
    <property type="match status" value="1"/>
</dbReference>
<dbReference type="InterPro" id="IPR043128">
    <property type="entry name" value="Rev_trsase/Diguanyl_cyclase"/>
</dbReference>
<evidence type="ECO:0000259" key="3">
    <source>
        <dbReference type="PROSITE" id="PS50878"/>
    </source>
</evidence>
<sequence>MVKWGNLYVYADSPLISKHVFFDILKPYKIVRGYLRRNKDSTDGHFKVIHDKKARKEQRRTWREGYSITVSKARESYTSKENQLEKLKEKITDRNQRSHKENIEKIIYQTLNSNNFIKNPLIIKKKEIENIQSNQEKHENILNEIKETIQKAIPQMKSKRIIQKDLQEFINKSVNYSYLKTYKQHNPYSYQRTHNLQQEISDSLIQHNWEIDTNLRKTINYRNSKYYMETNFNKILQILDSYKLIIRKSFLNIFEILNIINNFHPLRIIQKGNHQAEIWDRKNNILNLFRDCKNERNRIPRNFKIQLKTTEGNKIETIKGTKLTKINQFSFRIASININGLNKIGKIQKLEKIFLQQRITIAIIQETHLRKRLYFENYHSFEKQGYGTIAQGGIAIIIKKCISKYAQEIKHPDKDIIQIKIGELNIIGVYMRHGTQSQMMSQLNDIIEKLGEERYIIAGDFNQTDKEMEKHFRFNTQIIHNTENSAIRNIDHFCVKNQNREILSQTVNINQEENLSDHKMIVTIEKINILSEERKEYYQPTKQQFQDMIIEKLIKQNLSEKSMLNISIIKNVKEKFKKRSIIHINTKNKIGINLTEFNSKNKYNWKQALRKRWRETMRGIEIDNQSKTNYWTEVKRITKARKDIIFNNNEKEKEFKQLIDKIKIPVQESILQEIENKIINIEPDIRSIKQIFPHDKLIKTIQNSRNSSTCDYDKIEMYQNPYIEREHPKYYEFIKSVNRMMREWIRDPNQEVIKYMLSRRMVFIFKQGDPNQISNYRPISINNALVRIFLKRILEEIEPIWEYISYQQMGFRKMMDTRIAVLELQKKLKEIKEPYIISIDIQKCFDTIDHGLIRKVINKFISNNNIKKLLNEYYKGNGCGIYQGDPLSPLIFGMVSHFIIEEIKIRVDHIQMYADDMILLVKNSYNKVITKVQSILQILENYGLRPNKNKTIITKQKRNVKYLGIILDAKKHIENNIEKCEKTFQKLRFIIQSNQISNHLKIIIYKMTILPQLYYGTEALILRKKQYQKMDLMVNKHMKLILKINFHSPTLTFRNETNTPSSRTQINVRRWKIREKLDKIEKSELKELCPIFTNERERNDKIWENQNLKIIQKYLCLARHQEMSINSGWKTIAYSEITKLEPKKPKIKTYLKYQKSTILMKLRIFTNGLKSYSHHMRNSDVKCPCCGEEEETLDHFFWKCPMYQEIRNKWLKSIHPIKQTIKLMKEISRKGIYDKTIEYIQKAFEIRSEMIMDENIIEIDEENIGNEERNQNENQQQSDMNNENNENNRGWDGIPLGSRISIFGRGCSFVSTNKKLSSKFFFP</sequence>
<dbReference type="Gene3D" id="3.60.10.10">
    <property type="entry name" value="Endonuclease/exonuclease/phosphatase"/>
    <property type="match status" value="1"/>
</dbReference>
<accession>A0A9Q0RGZ3</accession>
<dbReference type="InterPro" id="IPR036691">
    <property type="entry name" value="Endo/exonu/phosph_ase_sf"/>
</dbReference>
<feature type="compositionally biased region" description="Low complexity" evidence="2">
    <location>
        <begin position="1272"/>
        <end position="1288"/>
    </location>
</feature>
<reference evidence="4" key="1">
    <citation type="submission" date="2022-10" db="EMBL/GenBank/DDBJ databases">
        <title>Novel sulphate-reducing endosymbionts in the free-living metamonad Anaeramoeba.</title>
        <authorList>
            <person name="Jerlstrom-Hultqvist J."/>
            <person name="Cepicka I."/>
            <person name="Gallot-Lavallee L."/>
            <person name="Salas-Leiva D."/>
            <person name="Curtis B.A."/>
            <person name="Zahonova K."/>
            <person name="Pipaliya S."/>
            <person name="Dacks J."/>
            <person name="Roger A.J."/>
        </authorList>
    </citation>
    <scope>NUCLEOTIDE SEQUENCE</scope>
    <source>
        <strain evidence="4">BMAN</strain>
    </source>
</reference>
<evidence type="ECO:0000313" key="5">
    <source>
        <dbReference type="Proteomes" id="UP001149090"/>
    </source>
</evidence>
<feature type="domain" description="Reverse transcriptase" evidence="3">
    <location>
        <begin position="745"/>
        <end position="967"/>
    </location>
</feature>
<organism evidence="4 5">
    <name type="scientific">Anaeramoeba ignava</name>
    <name type="common">Anaerobic marine amoeba</name>
    <dbReference type="NCBI Taxonomy" id="1746090"/>
    <lineage>
        <taxon>Eukaryota</taxon>
        <taxon>Metamonada</taxon>
        <taxon>Anaeramoebidae</taxon>
        <taxon>Anaeramoeba</taxon>
    </lineage>
</organism>
<dbReference type="CDD" id="cd01650">
    <property type="entry name" value="RT_nLTR_like"/>
    <property type="match status" value="1"/>
</dbReference>
<protein>
    <submittedName>
        <fullName evidence="4">Nuclear intron maturase 1 -related</fullName>
    </submittedName>
</protein>
<comment type="caution">
    <text evidence="4">The sequence shown here is derived from an EMBL/GenBank/DDBJ whole genome shotgun (WGS) entry which is preliminary data.</text>
</comment>
<keyword evidence="1" id="KW-0175">Coiled coil</keyword>
<evidence type="ECO:0000313" key="4">
    <source>
        <dbReference type="EMBL" id="KAJ5079629.1"/>
    </source>
</evidence>
<evidence type="ECO:0000256" key="2">
    <source>
        <dbReference type="SAM" id="MobiDB-lite"/>
    </source>
</evidence>